<dbReference type="EMBL" id="BMJW01000002">
    <property type="protein sequence ID" value="GGG99525.1"/>
    <property type="molecule type" value="Genomic_DNA"/>
</dbReference>
<evidence type="ECO:0000313" key="2">
    <source>
        <dbReference type="Proteomes" id="UP000633278"/>
    </source>
</evidence>
<keyword evidence="2" id="KW-1185">Reference proteome</keyword>
<organism evidence="1 2">
    <name type="scientific">Polaribacter pacificus</name>
    <dbReference type="NCBI Taxonomy" id="1775173"/>
    <lineage>
        <taxon>Bacteria</taxon>
        <taxon>Pseudomonadati</taxon>
        <taxon>Bacteroidota</taxon>
        <taxon>Flavobacteriia</taxon>
        <taxon>Flavobacteriales</taxon>
        <taxon>Flavobacteriaceae</taxon>
    </lineage>
</organism>
<reference evidence="1" key="2">
    <citation type="submission" date="2020-09" db="EMBL/GenBank/DDBJ databases">
        <authorList>
            <person name="Sun Q."/>
            <person name="Zhou Y."/>
        </authorList>
    </citation>
    <scope>NUCLEOTIDE SEQUENCE</scope>
    <source>
        <strain evidence="1">CGMCC 1.15763</strain>
    </source>
</reference>
<dbReference type="RefSeq" id="WP_188598925.1">
    <property type="nucleotide sequence ID" value="NZ_BMJW01000002.1"/>
</dbReference>
<evidence type="ECO:0000313" key="1">
    <source>
        <dbReference type="EMBL" id="GGG99525.1"/>
    </source>
</evidence>
<name>A0A917ME94_9FLAO</name>
<reference evidence="1" key="1">
    <citation type="journal article" date="2014" name="Int. J. Syst. Evol. Microbiol.">
        <title>Complete genome sequence of Corynebacterium casei LMG S-19264T (=DSM 44701T), isolated from a smear-ripened cheese.</title>
        <authorList>
            <consortium name="US DOE Joint Genome Institute (JGI-PGF)"/>
            <person name="Walter F."/>
            <person name="Albersmeier A."/>
            <person name="Kalinowski J."/>
            <person name="Ruckert C."/>
        </authorList>
    </citation>
    <scope>NUCLEOTIDE SEQUENCE</scope>
    <source>
        <strain evidence="1">CGMCC 1.15763</strain>
    </source>
</reference>
<proteinExistence type="predicted"/>
<sequence>MKILFLVPDGVGIRNYLYSDLIPELRSCNAEICLYHKVSKSAIKEIEIVHKIKIENKEISDLNETFYLKFLRESTAYARLIYFKDFLKNKTILNFWGKNPTSFKLKAFYFSCKTLGTYLSKNYNLLRRYELKYEEKIKTTKAYQKAKEDLKILQPDFIINLHQRAPITTPVILAAQELRIKNSTVIFSWDNIPKGRLICRPDMYFVWSELMKKQLCLLYKEISPESVYIVGSPQFEFYKKKEFQQSKEAFFRQYKLDTSKKTICFSGDDKLTTPYDQFFLEDLCSSIQEFPKNERPQIIFRRCPVDFSDRYDFVLEKYKNDIVIVNPDWRVETPSQETNFTMIYPAYTDISLLVNTCLHSDVVVNLGSTMAHDFAVFDKPCLYVNYNPKRDENWSVEMLYQFEHFKSMENLDAVGWVNTPSELYPLLKIALSTPDLIAKERKQWLKKIIQHPLEKNSINLATQILEKCTSAS</sequence>
<gene>
    <name evidence="1" type="ORF">GCM10011416_17310</name>
</gene>
<evidence type="ECO:0008006" key="3">
    <source>
        <dbReference type="Google" id="ProtNLM"/>
    </source>
</evidence>
<accession>A0A917ME94</accession>
<comment type="caution">
    <text evidence="1">The sequence shown here is derived from an EMBL/GenBank/DDBJ whole genome shotgun (WGS) entry which is preliminary data.</text>
</comment>
<dbReference type="Proteomes" id="UP000633278">
    <property type="component" value="Unassembled WGS sequence"/>
</dbReference>
<protein>
    <recommendedName>
        <fullName evidence="3">CDP-Glycerol:Poly(Glycerophosphate) glycerophosphotransferase</fullName>
    </recommendedName>
</protein>
<dbReference type="AlphaFoldDB" id="A0A917ME94"/>
<dbReference type="SUPFAM" id="SSF53756">
    <property type="entry name" value="UDP-Glycosyltransferase/glycogen phosphorylase"/>
    <property type="match status" value="1"/>
</dbReference>